<keyword evidence="5 19" id="KW-0121">Carboxypeptidase</keyword>
<evidence type="ECO:0000256" key="17">
    <source>
        <dbReference type="SAM" id="SignalP"/>
    </source>
</evidence>
<dbReference type="Pfam" id="PF07943">
    <property type="entry name" value="PBP5_C"/>
    <property type="match status" value="1"/>
</dbReference>
<dbReference type="OrthoDB" id="9791132at2"/>
<name>A0A1H7KUY6_RUMAL</name>
<dbReference type="InterPro" id="IPR015956">
    <property type="entry name" value="Peniciliin-bd_prot_C_sf"/>
</dbReference>
<dbReference type="SUPFAM" id="SSF56601">
    <property type="entry name" value="beta-lactamase/transpeptidase-like"/>
    <property type="match status" value="1"/>
</dbReference>
<sequence length="488" mass="54163">MKNKLRVISALLCAVLIFADIGSFRASALSFVPTAVDADGERRDIRLYSECVYMVNMDSGEVIVDINGEKEVPPASLTKLMTAVVLLDTLGGDESTLKSKMMSAGTEAFDELYDTGAATADIQPNEAVSAYDLLAALLIPSACEAANIIAINVGGNIPAFVDMMNAKCTEIGLKHTHFSNAHGLFTQQNYSTAKDISTICRYALDKYPVFRELVGSPSFTMAPTDYHPEGTYIVSTDYMINEFTDYYYTDCRGIKTGTTEAAGRCFASYATRDGITYLAVTMGAPMEKLPEDIKKGEADPESMYADDVVYYNFIDHINLYEWAFDTLVQKDFINEFSEVRDVKVSYGKKRDYANLKPAGGYSRMWPVNIPIDDVEKRITVRKNIVAPVEEGDVLGKMELIYKGETLAEIDLISTTKVERSPVKERARITKAYFKSKLFRITGSIVLVCIGLYCVLCFLIAQKKYLRKLNPSADSRYDGPYNTDNSGEE</sequence>
<dbReference type="InterPro" id="IPR037167">
    <property type="entry name" value="Peptidase_S11_C_sf"/>
</dbReference>
<dbReference type="GO" id="GO:0008360">
    <property type="term" value="P:regulation of cell shape"/>
    <property type="evidence" value="ECO:0007669"/>
    <property type="project" value="UniProtKB-KW"/>
</dbReference>
<dbReference type="Gene3D" id="2.60.410.10">
    <property type="entry name" value="D-Ala-D-Ala carboxypeptidase, C-terminal domain"/>
    <property type="match status" value="1"/>
</dbReference>
<dbReference type="SUPFAM" id="SSF69189">
    <property type="entry name" value="Penicillin-binding protein associated domain"/>
    <property type="match status" value="1"/>
</dbReference>
<evidence type="ECO:0000256" key="4">
    <source>
        <dbReference type="ARBA" id="ARBA00012448"/>
    </source>
</evidence>
<comment type="function">
    <text evidence="1">Removes C-terminal D-alanyl residues from sugar-peptide cell wall precursors.</text>
</comment>
<keyword evidence="10" id="KW-0573">Peptidoglycan synthesis</keyword>
<dbReference type="UniPathway" id="UPA00219"/>
<dbReference type="EC" id="3.4.16.4" evidence="4"/>
<feature type="active site" description="Acyl-ester intermediate" evidence="13">
    <location>
        <position position="76"/>
    </location>
</feature>
<evidence type="ECO:0000256" key="8">
    <source>
        <dbReference type="ARBA" id="ARBA00022801"/>
    </source>
</evidence>
<dbReference type="PRINTS" id="PR00725">
    <property type="entry name" value="DADACBPTASE1"/>
</dbReference>
<keyword evidence="16" id="KW-0812">Transmembrane</keyword>
<keyword evidence="16" id="KW-1133">Transmembrane helix</keyword>
<evidence type="ECO:0000256" key="12">
    <source>
        <dbReference type="ARBA" id="ARBA00034000"/>
    </source>
</evidence>
<dbReference type="SMART" id="SM00936">
    <property type="entry name" value="PBP5_C"/>
    <property type="match status" value="1"/>
</dbReference>
<evidence type="ECO:0000313" key="20">
    <source>
        <dbReference type="Proteomes" id="UP000186015"/>
    </source>
</evidence>
<evidence type="ECO:0000256" key="13">
    <source>
        <dbReference type="PIRSR" id="PIRSR618044-1"/>
    </source>
</evidence>
<keyword evidence="8" id="KW-0378">Hydrolase</keyword>
<evidence type="ECO:0000256" key="6">
    <source>
        <dbReference type="ARBA" id="ARBA00022670"/>
    </source>
</evidence>
<feature type="active site" description="Proton acceptor" evidence="13">
    <location>
        <position position="79"/>
    </location>
</feature>
<dbReference type="AlphaFoldDB" id="A0A1H7KUY6"/>
<evidence type="ECO:0000256" key="16">
    <source>
        <dbReference type="SAM" id="Phobius"/>
    </source>
</evidence>
<dbReference type="PANTHER" id="PTHR21581:SF6">
    <property type="entry name" value="TRAFFICKING PROTEIN PARTICLE COMPLEX SUBUNIT 12"/>
    <property type="match status" value="1"/>
</dbReference>
<feature type="domain" description="Peptidase S11 D-Ala-D-Ala carboxypeptidase A C-terminal" evidence="18">
    <location>
        <begin position="324"/>
        <end position="419"/>
    </location>
</feature>
<proteinExistence type="inferred from homology"/>
<dbReference type="GO" id="GO:0006508">
    <property type="term" value="P:proteolysis"/>
    <property type="evidence" value="ECO:0007669"/>
    <property type="project" value="UniProtKB-KW"/>
</dbReference>
<dbReference type="RefSeq" id="WP_074833223.1">
    <property type="nucleotide sequence ID" value="NZ_FOAT01000007.1"/>
</dbReference>
<dbReference type="Proteomes" id="UP000186015">
    <property type="component" value="Unassembled WGS sequence"/>
</dbReference>
<evidence type="ECO:0000259" key="18">
    <source>
        <dbReference type="SMART" id="SM00936"/>
    </source>
</evidence>
<gene>
    <name evidence="19" type="ORF">SAMN05216469_107117</name>
</gene>
<dbReference type="Pfam" id="PF00768">
    <property type="entry name" value="Peptidase_S11"/>
    <property type="match status" value="1"/>
</dbReference>
<evidence type="ECO:0000256" key="2">
    <source>
        <dbReference type="ARBA" id="ARBA00004752"/>
    </source>
</evidence>
<feature type="chain" id="PRO_5010311236" description="serine-type D-Ala-D-Ala carboxypeptidase" evidence="17">
    <location>
        <begin position="29"/>
        <end position="488"/>
    </location>
</feature>
<feature type="transmembrane region" description="Helical" evidence="16">
    <location>
        <begin position="437"/>
        <end position="460"/>
    </location>
</feature>
<evidence type="ECO:0000256" key="7">
    <source>
        <dbReference type="ARBA" id="ARBA00022729"/>
    </source>
</evidence>
<organism evidence="19 20">
    <name type="scientific">Ruminococcus albus</name>
    <dbReference type="NCBI Taxonomy" id="1264"/>
    <lineage>
        <taxon>Bacteria</taxon>
        <taxon>Bacillati</taxon>
        <taxon>Bacillota</taxon>
        <taxon>Clostridia</taxon>
        <taxon>Eubacteriales</taxon>
        <taxon>Oscillospiraceae</taxon>
        <taxon>Ruminococcus</taxon>
    </lineage>
</organism>
<evidence type="ECO:0000256" key="14">
    <source>
        <dbReference type="PIRSR" id="PIRSR618044-2"/>
    </source>
</evidence>
<evidence type="ECO:0000256" key="3">
    <source>
        <dbReference type="ARBA" id="ARBA00007164"/>
    </source>
</evidence>
<comment type="pathway">
    <text evidence="2">Cell wall biogenesis; peptidoglycan biosynthesis.</text>
</comment>
<keyword evidence="16" id="KW-0472">Membrane</keyword>
<dbReference type="PANTHER" id="PTHR21581">
    <property type="entry name" value="D-ALANYL-D-ALANINE CARBOXYPEPTIDASE"/>
    <property type="match status" value="1"/>
</dbReference>
<evidence type="ECO:0000256" key="9">
    <source>
        <dbReference type="ARBA" id="ARBA00022960"/>
    </source>
</evidence>
<dbReference type="Gene3D" id="3.40.710.10">
    <property type="entry name" value="DD-peptidase/beta-lactamase superfamily"/>
    <property type="match status" value="1"/>
</dbReference>
<evidence type="ECO:0000313" key="19">
    <source>
        <dbReference type="EMBL" id="SEK90578.1"/>
    </source>
</evidence>
<feature type="signal peptide" evidence="17">
    <location>
        <begin position="1"/>
        <end position="28"/>
    </location>
</feature>
<dbReference type="EMBL" id="FOAT01000007">
    <property type="protein sequence ID" value="SEK90578.1"/>
    <property type="molecule type" value="Genomic_DNA"/>
</dbReference>
<dbReference type="GO" id="GO:0009252">
    <property type="term" value="P:peptidoglycan biosynthetic process"/>
    <property type="evidence" value="ECO:0007669"/>
    <property type="project" value="UniProtKB-UniPathway"/>
</dbReference>
<dbReference type="GO" id="GO:0009002">
    <property type="term" value="F:serine-type D-Ala-D-Ala carboxypeptidase activity"/>
    <property type="evidence" value="ECO:0007669"/>
    <property type="project" value="UniProtKB-EC"/>
</dbReference>
<keyword evidence="6" id="KW-0645">Protease</keyword>
<comment type="catalytic activity">
    <reaction evidence="12">
        <text>Preferential cleavage: (Ac)2-L-Lys-D-Ala-|-D-Ala. Also transpeptidation of peptidyl-alanyl moieties that are N-acyl substituents of D-alanine.</text>
        <dbReference type="EC" id="3.4.16.4"/>
    </reaction>
</comment>
<dbReference type="InterPro" id="IPR012907">
    <property type="entry name" value="Peptidase_S11_C"/>
</dbReference>
<dbReference type="InterPro" id="IPR012338">
    <property type="entry name" value="Beta-lactam/transpept-like"/>
</dbReference>
<keyword evidence="7 17" id="KW-0732">Signal</keyword>
<evidence type="ECO:0000256" key="15">
    <source>
        <dbReference type="RuleBase" id="RU004016"/>
    </source>
</evidence>
<dbReference type="InterPro" id="IPR001967">
    <property type="entry name" value="Peptidase_S11_N"/>
</dbReference>
<reference evidence="19 20" key="1">
    <citation type="submission" date="2016-10" db="EMBL/GenBank/DDBJ databases">
        <authorList>
            <person name="de Groot N.N."/>
        </authorList>
    </citation>
    <scope>NUCLEOTIDE SEQUENCE [LARGE SCALE GENOMIC DNA]</scope>
    <source>
        <strain evidence="19 20">KH2T6</strain>
    </source>
</reference>
<keyword evidence="11" id="KW-0961">Cell wall biogenesis/degradation</keyword>
<feature type="active site" evidence="13">
    <location>
        <position position="141"/>
    </location>
</feature>
<evidence type="ECO:0000256" key="10">
    <source>
        <dbReference type="ARBA" id="ARBA00022984"/>
    </source>
</evidence>
<evidence type="ECO:0000256" key="1">
    <source>
        <dbReference type="ARBA" id="ARBA00003217"/>
    </source>
</evidence>
<comment type="similarity">
    <text evidence="3 15">Belongs to the peptidase S11 family.</text>
</comment>
<dbReference type="InterPro" id="IPR018044">
    <property type="entry name" value="Peptidase_S11"/>
</dbReference>
<evidence type="ECO:0000256" key="11">
    <source>
        <dbReference type="ARBA" id="ARBA00023316"/>
    </source>
</evidence>
<dbReference type="GO" id="GO:0071555">
    <property type="term" value="P:cell wall organization"/>
    <property type="evidence" value="ECO:0007669"/>
    <property type="project" value="UniProtKB-KW"/>
</dbReference>
<feature type="binding site" evidence="14">
    <location>
        <position position="255"/>
    </location>
    <ligand>
        <name>substrate</name>
    </ligand>
</feature>
<keyword evidence="9" id="KW-0133">Cell shape</keyword>
<protein>
    <recommendedName>
        <fullName evidence="4">serine-type D-Ala-D-Ala carboxypeptidase</fullName>
        <ecNumber evidence="4">3.4.16.4</ecNumber>
    </recommendedName>
</protein>
<evidence type="ECO:0000256" key="5">
    <source>
        <dbReference type="ARBA" id="ARBA00022645"/>
    </source>
</evidence>
<accession>A0A1H7KUY6</accession>